<dbReference type="AlphaFoldDB" id="A0A2P5FPD2"/>
<name>A0A2P5FPD2_TREOI</name>
<dbReference type="PANTHER" id="PTHR47951:SF3">
    <property type="entry name" value="CYTOCHROME P450, FAMILY 706, SUBFAMILY A, POLYPEPTIDE 4"/>
    <property type="match status" value="1"/>
</dbReference>
<proteinExistence type="predicted"/>
<evidence type="ECO:0000313" key="2">
    <source>
        <dbReference type="Proteomes" id="UP000237000"/>
    </source>
</evidence>
<dbReference type="GO" id="GO:0020037">
    <property type="term" value="F:heme binding"/>
    <property type="evidence" value="ECO:0007669"/>
    <property type="project" value="InterPro"/>
</dbReference>
<protein>
    <submittedName>
        <fullName evidence="1">Cytochrome P</fullName>
    </submittedName>
</protein>
<reference evidence="2" key="1">
    <citation type="submission" date="2016-06" db="EMBL/GenBank/DDBJ databases">
        <title>Parallel loss of symbiosis genes in relatives of nitrogen-fixing non-legume Parasponia.</title>
        <authorList>
            <person name="Van Velzen R."/>
            <person name="Holmer R."/>
            <person name="Bu F."/>
            <person name="Rutten L."/>
            <person name="Van Zeijl A."/>
            <person name="Liu W."/>
            <person name="Santuari L."/>
            <person name="Cao Q."/>
            <person name="Sharma T."/>
            <person name="Shen D."/>
            <person name="Roswanjaya Y."/>
            <person name="Wardhani T."/>
            <person name="Kalhor M.S."/>
            <person name="Jansen J."/>
            <person name="Van den Hoogen J."/>
            <person name="Gungor B."/>
            <person name="Hartog M."/>
            <person name="Hontelez J."/>
            <person name="Verver J."/>
            <person name="Yang W.-C."/>
            <person name="Schijlen E."/>
            <person name="Repin R."/>
            <person name="Schilthuizen M."/>
            <person name="Schranz E."/>
            <person name="Heidstra R."/>
            <person name="Miyata K."/>
            <person name="Fedorova E."/>
            <person name="Kohlen W."/>
            <person name="Bisseling T."/>
            <person name="Smit S."/>
            <person name="Geurts R."/>
        </authorList>
    </citation>
    <scope>NUCLEOTIDE SEQUENCE [LARGE SCALE GENOMIC DNA]</scope>
    <source>
        <strain evidence="2">cv. RG33-2</strain>
    </source>
</reference>
<dbReference type="GO" id="GO:0016705">
    <property type="term" value="F:oxidoreductase activity, acting on paired donors, with incorporation or reduction of molecular oxygen"/>
    <property type="evidence" value="ECO:0007669"/>
    <property type="project" value="InterPro"/>
</dbReference>
<dbReference type="EMBL" id="JXTC01000018">
    <property type="protein sequence ID" value="PON99600.1"/>
    <property type="molecule type" value="Genomic_DNA"/>
</dbReference>
<dbReference type="InParanoid" id="A0A2P5FPD2"/>
<dbReference type="STRING" id="63057.A0A2P5FPD2"/>
<dbReference type="InterPro" id="IPR036396">
    <property type="entry name" value="Cyt_P450_sf"/>
</dbReference>
<dbReference type="PANTHER" id="PTHR47951">
    <property type="entry name" value="OS08G0547900 PROTEIN"/>
    <property type="match status" value="1"/>
</dbReference>
<accession>A0A2P5FPD2</accession>
<comment type="caution">
    <text evidence="1">The sequence shown here is derived from an EMBL/GenBank/DDBJ whole genome shotgun (WGS) entry which is preliminary data.</text>
</comment>
<evidence type="ECO:0000313" key="1">
    <source>
        <dbReference type="EMBL" id="PON99600.1"/>
    </source>
</evidence>
<dbReference type="OrthoDB" id="6764281at2759"/>
<dbReference type="Proteomes" id="UP000237000">
    <property type="component" value="Unassembled WGS sequence"/>
</dbReference>
<dbReference type="GO" id="GO:0004497">
    <property type="term" value="F:monooxygenase activity"/>
    <property type="evidence" value="ECO:0007669"/>
    <property type="project" value="InterPro"/>
</dbReference>
<gene>
    <name evidence="1" type="ORF">TorRG33x02_047670</name>
</gene>
<dbReference type="SUPFAM" id="SSF48264">
    <property type="entry name" value="Cytochrome P450"/>
    <property type="match status" value="1"/>
</dbReference>
<dbReference type="GO" id="GO:0005506">
    <property type="term" value="F:iron ion binding"/>
    <property type="evidence" value="ECO:0007669"/>
    <property type="project" value="InterPro"/>
</dbReference>
<organism evidence="1 2">
    <name type="scientific">Trema orientale</name>
    <name type="common">Charcoal tree</name>
    <name type="synonym">Celtis orientalis</name>
    <dbReference type="NCBI Taxonomy" id="63057"/>
    <lineage>
        <taxon>Eukaryota</taxon>
        <taxon>Viridiplantae</taxon>
        <taxon>Streptophyta</taxon>
        <taxon>Embryophyta</taxon>
        <taxon>Tracheophyta</taxon>
        <taxon>Spermatophyta</taxon>
        <taxon>Magnoliopsida</taxon>
        <taxon>eudicotyledons</taxon>
        <taxon>Gunneridae</taxon>
        <taxon>Pentapetalae</taxon>
        <taxon>rosids</taxon>
        <taxon>fabids</taxon>
        <taxon>Rosales</taxon>
        <taxon>Cannabaceae</taxon>
        <taxon>Trema</taxon>
    </lineage>
</organism>
<keyword evidence="2" id="KW-1185">Reference proteome</keyword>
<sequence length="71" mass="8094">MAERIVMYSLATFLHSFNWELLHGSKIDLSEKFGIVMKKKIPLVAIPTSSKPNLTWQCTSLLGQHSQPCYK</sequence>